<sequence>MTDPSPTADDHPDGELLAAFGRGEIDPVDADRVERHLDACASCRATLADGPADDPLVALLRASARTGPAEGEGEAAPVAIPSGYALEAVIGRGGMGVVHRARQVGLGRLVALKRIAAGADASPAELARFRVEAEAAASLRHPNIVPIHDVGVIDGTPFYAMELLEGGSLADRLAAGPMPAREAAALTATLARAIEHAHRGGVVHRDLKPPNVLFAGDGTPKVADFGLAKRLDAAAVTRSGAIMGTPSYMAPEQATGEIVGAHPPVDVYALGAILFECLTGRPPFLAPSPVETLDLVRSSEPPSPGRLQPGVPRDVQTICLTCLEKSPARRYATAAALADDLDRFLRGEPILARPAGPVDRLVKWARRRPSQAALATLAILAAAGAVAGALVHDSRLRAALGLAEVAANEAKRQRTAAESNYRDAREALGRLTGAFSDPRFRNVPRLDELRRVQLEAALGFYDHALARADPTDPVVLRDTAEAAVEAANLQIVLGRRADAEANLLRARRLLTTLAGDASDDPGLMRSRMITHLKLGVMLMDGEPARAVAELEQGLALAERSPDAASWQGRHDVAWCLHNLGSAWQLAGRSELADPHLARAATILDGLLRERPDDPGLAASTAQTYINLGNGRGVLGRLDQAEADFERAGDLLERATAEQPEIPSHAADLCDLAVNRGNLLAGLGRVDQAVEQLTEGLRRIAPLLQEEPKSLRLLQTLQNLHGARAQALEAAGRFAEAVPDWDRVIEILPDRPGRLGRRFLRLIDLARAGLAVRVRDEAAAILDHPDEPLKPADRYNVACALCLATAAPLDEAVRTSMIDTALRELTLAFAADPSLREAAKADADLAALAGREDFRKLLEAR</sequence>
<evidence type="ECO:0000256" key="5">
    <source>
        <dbReference type="PROSITE-ProRule" id="PRU10141"/>
    </source>
</evidence>
<feature type="domain" description="Protein kinase" evidence="6">
    <location>
        <begin position="84"/>
        <end position="345"/>
    </location>
</feature>
<protein>
    <submittedName>
        <fullName evidence="7">Protein kinase</fullName>
    </submittedName>
</protein>
<dbReference type="PANTHER" id="PTHR43289:SF6">
    <property type="entry name" value="SERINE_THREONINE-PROTEIN KINASE NEKL-3"/>
    <property type="match status" value="1"/>
</dbReference>
<dbReference type="Gene3D" id="1.10.10.1320">
    <property type="entry name" value="Anti-sigma factor, zinc-finger domain"/>
    <property type="match status" value="1"/>
</dbReference>
<dbReference type="SUPFAM" id="SSF56112">
    <property type="entry name" value="Protein kinase-like (PK-like)"/>
    <property type="match status" value="1"/>
</dbReference>
<dbReference type="Gene3D" id="1.25.40.10">
    <property type="entry name" value="Tetratricopeptide repeat domain"/>
    <property type="match status" value="2"/>
</dbReference>
<dbReference type="InterPro" id="IPR000719">
    <property type="entry name" value="Prot_kinase_dom"/>
</dbReference>
<evidence type="ECO:0000313" key="8">
    <source>
        <dbReference type="Proteomes" id="UP001216907"/>
    </source>
</evidence>
<name>A0ABT6FD10_9BACT</name>
<dbReference type="SUPFAM" id="SSF48452">
    <property type="entry name" value="TPR-like"/>
    <property type="match status" value="2"/>
</dbReference>
<dbReference type="InterPro" id="IPR011009">
    <property type="entry name" value="Kinase-like_dom_sf"/>
</dbReference>
<accession>A0ABT6FD10</accession>
<evidence type="ECO:0000256" key="2">
    <source>
        <dbReference type="ARBA" id="ARBA00022741"/>
    </source>
</evidence>
<dbReference type="Proteomes" id="UP001216907">
    <property type="component" value="Unassembled WGS sequence"/>
</dbReference>
<gene>
    <name evidence="7" type="ORF">PZE19_16180</name>
</gene>
<keyword evidence="3 7" id="KW-0418">Kinase</keyword>
<dbReference type="InterPro" id="IPR008271">
    <property type="entry name" value="Ser/Thr_kinase_AS"/>
</dbReference>
<keyword evidence="4 5" id="KW-0067">ATP-binding</keyword>
<dbReference type="Pfam" id="PF00069">
    <property type="entry name" value="Pkinase"/>
    <property type="match status" value="1"/>
</dbReference>
<evidence type="ECO:0000313" key="7">
    <source>
        <dbReference type="EMBL" id="MDG3005329.1"/>
    </source>
</evidence>
<dbReference type="SMART" id="SM00220">
    <property type="entry name" value="S_TKc"/>
    <property type="match status" value="1"/>
</dbReference>
<keyword evidence="1" id="KW-0808">Transferase</keyword>
<dbReference type="Pfam" id="PF13490">
    <property type="entry name" value="zf-HC2"/>
    <property type="match status" value="1"/>
</dbReference>
<feature type="binding site" evidence="5">
    <location>
        <position position="113"/>
    </location>
    <ligand>
        <name>ATP</name>
        <dbReference type="ChEBI" id="CHEBI:30616"/>
    </ligand>
</feature>
<evidence type="ECO:0000256" key="4">
    <source>
        <dbReference type="ARBA" id="ARBA00022840"/>
    </source>
</evidence>
<dbReference type="InterPro" id="IPR027383">
    <property type="entry name" value="Znf_put"/>
</dbReference>
<dbReference type="CDD" id="cd14014">
    <property type="entry name" value="STKc_PknB_like"/>
    <property type="match status" value="1"/>
</dbReference>
<evidence type="ECO:0000256" key="3">
    <source>
        <dbReference type="ARBA" id="ARBA00022777"/>
    </source>
</evidence>
<dbReference type="GO" id="GO:0016301">
    <property type="term" value="F:kinase activity"/>
    <property type="evidence" value="ECO:0007669"/>
    <property type="project" value="UniProtKB-KW"/>
</dbReference>
<dbReference type="EMBL" id="JARRAG010000002">
    <property type="protein sequence ID" value="MDG3005329.1"/>
    <property type="molecule type" value="Genomic_DNA"/>
</dbReference>
<dbReference type="InterPro" id="IPR011990">
    <property type="entry name" value="TPR-like_helical_dom_sf"/>
</dbReference>
<dbReference type="InterPro" id="IPR019734">
    <property type="entry name" value="TPR_rpt"/>
</dbReference>
<comment type="caution">
    <text evidence="7">The sequence shown here is derived from an EMBL/GenBank/DDBJ whole genome shotgun (WGS) entry which is preliminary data.</text>
</comment>
<dbReference type="RefSeq" id="WP_277861674.1">
    <property type="nucleotide sequence ID" value="NZ_JARRAG010000002.1"/>
</dbReference>
<proteinExistence type="predicted"/>
<keyword evidence="2 5" id="KW-0547">Nucleotide-binding</keyword>
<organism evidence="7 8">
    <name type="scientific">Paludisphaera mucosa</name>
    <dbReference type="NCBI Taxonomy" id="3030827"/>
    <lineage>
        <taxon>Bacteria</taxon>
        <taxon>Pseudomonadati</taxon>
        <taxon>Planctomycetota</taxon>
        <taxon>Planctomycetia</taxon>
        <taxon>Isosphaerales</taxon>
        <taxon>Isosphaeraceae</taxon>
        <taxon>Paludisphaera</taxon>
    </lineage>
</organism>
<dbReference type="PROSITE" id="PS50011">
    <property type="entry name" value="PROTEIN_KINASE_DOM"/>
    <property type="match status" value="1"/>
</dbReference>
<dbReference type="PROSITE" id="PS00108">
    <property type="entry name" value="PROTEIN_KINASE_ST"/>
    <property type="match status" value="1"/>
</dbReference>
<dbReference type="InterPro" id="IPR041916">
    <property type="entry name" value="Anti_sigma_zinc_sf"/>
</dbReference>
<dbReference type="Gene3D" id="1.10.510.10">
    <property type="entry name" value="Transferase(Phosphotransferase) domain 1"/>
    <property type="match status" value="1"/>
</dbReference>
<dbReference type="InterPro" id="IPR017441">
    <property type="entry name" value="Protein_kinase_ATP_BS"/>
</dbReference>
<reference evidence="7 8" key="1">
    <citation type="submission" date="2023-03" db="EMBL/GenBank/DDBJ databases">
        <title>Paludisphaera mucosa sp. nov. a novel planctomycete from northern fen.</title>
        <authorList>
            <person name="Ivanova A."/>
        </authorList>
    </citation>
    <scope>NUCLEOTIDE SEQUENCE [LARGE SCALE GENOMIC DNA]</scope>
    <source>
        <strain evidence="7 8">Pla2</strain>
    </source>
</reference>
<dbReference type="PANTHER" id="PTHR43289">
    <property type="entry name" value="MITOGEN-ACTIVATED PROTEIN KINASE KINASE KINASE 20-RELATED"/>
    <property type="match status" value="1"/>
</dbReference>
<dbReference type="Gene3D" id="3.30.200.20">
    <property type="entry name" value="Phosphorylase Kinase, domain 1"/>
    <property type="match status" value="1"/>
</dbReference>
<dbReference type="PROSITE" id="PS00107">
    <property type="entry name" value="PROTEIN_KINASE_ATP"/>
    <property type="match status" value="1"/>
</dbReference>
<dbReference type="SMART" id="SM00028">
    <property type="entry name" value="TPR"/>
    <property type="match status" value="5"/>
</dbReference>
<keyword evidence="8" id="KW-1185">Reference proteome</keyword>
<evidence type="ECO:0000259" key="6">
    <source>
        <dbReference type="PROSITE" id="PS50011"/>
    </source>
</evidence>
<evidence type="ECO:0000256" key="1">
    <source>
        <dbReference type="ARBA" id="ARBA00022679"/>
    </source>
</evidence>